<dbReference type="Proteomes" id="UP000557566">
    <property type="component" value="Unassembled WGS sequence"/>
</dbReference>
<proteinExistence type="predicted"/>
<evidence type="ECO:0000313" key="3">
    <source>
        <dbReference type="Proteomes" id="UP000557566"/>
    </source>
</evidence>
<organism evidence="2 3">
    <name type="scientific">Ophiocordyceps sinensis</name>
    <dbReference type="NCBI Taxonomy" id="72228"/>
    <lineage>
        <taxon>Eukaryota</taxon>
        <taxon>Fungi</taxon>
        <taxon>Dikarya</taxon>
        <taxon>Ascomycota</taxon>
        <taxon>Pezizomycotina</taxon>
        <taxon>Sordariomycetes</taxon>
        <taxon>Hypocreomycetidae</taxon>
        <taxon>Hypocreales</taxon>
        <taxon>Ophiocordycipitaceae</taxon>
        <taxon>Ophiocordyceps</taxon>
    </lineage>
</organism>
<comment type="caution">
    <text evidence="2">The sequence shown here is derived from an EMBL/GenBank/DDBJ whole genome shotgun (WGS) entry which is preliminary data.</text>
</comment>
<name>A0A8H4V6V2_9HYPO</name>
<reference evidence="2 3" key="1">
    <citation type="journal article" date="2020" name="Genome Biol. Evol.">
        <title>A new high-quality draft genome assembly of the Chinese cordyceps Ophiocordyceps sinensis.</title>
        <authorList>
            <person name="Shu R."/>
            <person name="Zhang J."/>
            <person name="Meng Q."/>
            <person name="Zhang H."/>
            <person name="Zhou G."/>
            <person name="Li M."/>
            <person name="Wu P."/>
            <person name="Zhao Y."/>
            <person name="Chen C."/>
            <person name="Qin Q."/>
        </authorList>
    </citation>
    <scope>NUCLEOTIDE SEQUENCE [LARGE SCALE GENOMIC DNA]</scope>
    <source>
        <strain evidence="2 3">IOZ07</strain>
    </source>
</reference>
<dbReference type="AlphaFoldDB" id="A0A8H4V6V2"/>
<sequence>MSHTPEAIDAGSSSSNPANPPPIMSTLDIMRTKLDQARRVSAELQIAYQERKSQVEPEVEPDQEKPVPDRAASLELAELGIKLATQQKAQILIEREVAAEIFLAEEKRRRMAD</sequence>
<evidence type="ECO:0000256" key="1">
    <source>
        <dbReference type="SAM" id="MobiDB-lite"/>
    </source>
</evidence>
<gene>
    <name evidence="2" type="ORF">G6O67_002037</name>
</gene>
<accession>A0A8H4V6V2</accession>
<feature type="region of interest" description="Disordered" evidence="1">
    <location>
        <begin position="1"/>
        <end position="25"/>
    </location>
</feature>
<protein>
    <submittedName>
        <fullName evidence="2">Uncharacterized protein</fullName>
    </submittedName>
</protein>
<evidence type="ECO:0000313" key="2">
    <source>
        <dbReference type="EMBL" id="KAF4510122.1"/>
    </source>
</evidence>
<keyword evidence="3" id="KW-1185">Reference proteome</keyword>
<dbReference type="EMBL" id="JAAVMX010000003">
    <property type="protein sequence ID" value="KAF4510122.1"/>
    <property type="molecule type" value="Genomic_DNA"/>
</dbReference>